<dbReference type="EMBL" id="JBJDQH010000001">
    <property type="protein sequence ID" value="MFK4263822.1"/>
    <property type="molecule type" value="Genomic_DNA"/>
</dbReference>
<evidence type="ECO:0000259" key="6">
    <source>
        <dbReference type="Pfam" id="PF00724"/>
    </source>
</evidence>
<evidence type="ECO:0000256" key="1">
    <source>
        <dbReference type="ARBA" id="ARBA00001917"/>
    </source>
</evidence>
<keyword evidence="8" id="KW-1185">Reference proteome</keyword>
<accession>A0ABW8LD17</accession>
<dbReference type="PANTHER" id="PTHR43303">
    <property type="entry name" value="NADPH DEHYDROGENASE C23G7.10C-RELATED"/>
    <property type="match status" value="1"/>
</dbReference>
<dbReference type="CDD" id="cd02932">
    <property type="entry name" value="OYE_YqiM_FMN"/>
    <property type="match status" value="1"/>
</dbReference>
<gene>
    <name evidence="7" type="ORF">ACI2L5_02625</name>
</gene>
<keyword evidence="5" id="KW-0560">Oxidoreductase</keyword>
<evidence type="ECO:0000256" key="5">
    <source>
        <dbReference type="ARBA" id="ARBA00023002"/>
    </source>
</evidence>
<evidence type="ECO:0000313" key="8">
    <source>
        <dbReference type="Proteomes" id="UP001620295"/>
    </source>
</evidence>
<dbReference type="Pfam" id="PF00724">
    <property type="entry name" value="Oxidored_FMN"/>
    <property type="match status" value="1"/>
</dbReference>
<keyword evidence="4" id="KW-0521">NADP</keyword>
<dbReference type="InterPro" id="IPR001155">
    <property type="entry name" value="OxRdtase_FMN_N"/>
</dbReference>
<dbReference type="PANTHER" id="PTHR43303:SF4">
    <property type="entry name" value="NADPH DEHYDROGENASE C23G7.10C-RELATED"/>
    <property type="match status" value="1"/>
</dbReference>
<organism evidence="7 8">
    <name type="scientific">Streptomyces milbemycinicus</name>
    <dbReference type="NCBI Taxonomy" id="476552"/>
    <lineage>
        <taxon>Bacteria</taxon>
        <taxon>Bacillati</taxon>
        <taxon>Actinomycetota</taxon>
        <taxon>Actinomycetes</taxon>
        <taxon>Kitasatosporales</taxon>
        <taxon>Streptomycetaceae</taxon>
        <taxon>Streptomyces</taxon>
    </lineage>
</organism>
<name>A0ABW8LD17_9ACTN</name>
<dbReference type="Proteomes" id="UP001620295">
    <property type="component" value="Unassembled WGS sequence"/>
</dbReference>
<reference evidence="7 8" key="1">
    <citation type="submission" date="2024-11" db="EMBL/GenBank/DDBJ databases">
        <title>The Natural Products Discovery Center: Release of the First 8490 Sequenced Strains for Exploring Actinobacteria Biosynthetic Diversity.</title>
        <authorList>
            <person name="Kalkreuter E."/>
            <person name="Kautsar S.A."/>
            <person name="Yang D."/>
            <person name="Bader C.D."/>
            <person name="Teijaro C.N."/>
            <person name="Fluegel L."/>
            <person name="Davis C.M."/>
            <person name="Simpson J.R."/>
            <person name="Lauterbach L."/>
            <person name="Steele A.D."/>
            <person name="Gui C."/>
            <person name="Meng S."/>
            <person name="Li G."/>
            <person name="Viehrig K."/>
            <person name="Ye F."/>
            <person name="Su P."/>
            <person name="Kiefer A.F."/>
            <person name="Nichols A."/>
            <person name="Cepeda A.J."/>
            <person name="Yan W."/>
            <person name="Fan B."/>
            <person name="Jiang Y."/>
            <person name="Adhikari A."/>
            <person name="Zheng C.-J."/>
            <person name="Schuster L."/>
            <person name="Cowan T.M."/>
            <person name="Smanski M.J."/>
            <person name="Chevrette M.G."/>
            <person name="De Carvalho L.P.S."/>
            <person name="Shen B."/>
        </authorList>
    </citation>
    <scope>NUCLEOTIDE SEQUENCE [LARGE SCALE GENOMIC DNA]</scope>
    <source>
        <strain evidence="7 8">NPDC020863</strain>
    </source>
</reference>
<comment type="caution">
    <text evidence="7">The sequence shown here is derived from an EMBL/GenBank/DDBJ whole genome shotgun (WGS) entry which is preliminary data.</text>
</comment>
<keyword evidence="3" id="KW-0288">FMN</keyword>
<evidence type="ECO:0000256" key="2">
    <source>
        <dbReference type="ARBA" id="ARBA00022630"/>
    </source>
</evidence>
<dbReference type="InterPro" id="IPR013785">
    <property type="entry name" value="Aldolase_TIM"/>
</dbReference>
<dbReference type="SUPFAM" id="SSF51395">
    <property type="entry name" value="FMN-linked oxidoreductases"/>
    <property type="match status" value="1"/>
</dbReference>
<evidence type="ECO:0000313" key="7">
    <source>
        <dbReference type="EMBL" id="MFK4263822.1"/>
    </source>
</evidence>
<sequence>MSTLFTPLKLRSLEIPNRVWMSPMCMYSAAPEGPETGAPTDFHLAHLAGRAVGGAGLVMAEATGVRPDGRISPWDLGLWNDRQQEAFARIAAAVKTHGAVPAVQLAHAGRKASVDKPWLSDRYVPASEGGWQTVAPSAIAYDGLPVPYELTVDEIQQLVRDFADSARRALAAGFEVAEVHGAHGYLINSFLSPASNHRTDAYGGSFENRIRFALEVVDAVRAVWPDHLPVFFRTSATDWLTENPEDDREGWTGEDTVRLAKELQAHGVDLLDVSTGGMVRDAKIPTKPGYQVPFAARARNAVSIPTGAVGLINDPRQAEEIVATGQADAVLLGRELLRDPYWPQRAALALGAEPRWPDQYGYAVQRRNKG</sequence>
<dbReference type="InterPro" id="IPR044152">
    <property type="entry name" value="YqjM-like"/>
</dbReference>
<protein>
    <submittedName>
        <fullName evidence="7">NADH:flavin oxidoreductase/NADH oxidase</fullName>
    </submittedName>
</protein>
<dbReference type="Gene3D" id="3.20.20.70">
    <property type="entry name" value="Aldolase class I"/>
    <property type="match status" value="1"/>
</dbReference>
<dbReference type="RefSeq" id="WP_358646368.1">
    <property type="nucleotide sequence ID" value="NZ_JBFACG010000006.1"/>
</dbReference>
<feature type="domain" description="NADH:flavin oxidoreductase/NADH oxidase N-terminal" evidence="6">
    <location>
        <begin position="4"/>
        <end position="347"/>
    </location>
</feature>
<keyword evidence="2" id="KW-0285">Flavoprotein</keyword>
<comment type="cofactor">
    <cofactor evidence="1">
        <name>FMN</name>
        <dbReference type="ChEBI" id="CHEBI:58210"/>
    </cofactor>
</comment>
<evidence type="ECO:0000256" key="4">
    <source>
        <dbReference type="ARBA" id="ARBA00022857"/>
    </source>
</evidence>
<evidence type="ECO:0000256" key="3">
    <source>
        <dbReference type="ARBA" id="ARBA00022643"/>
    </source>
</evidence>
<proteinExistence type="predicted"/>